<dbReference type="InterPro" id="IPR049730">
    <property type="entry name" value="SNF2/RAD54-like_C"/>
</dbReference>
<name>A0AAF0JEP6_9BASI</name>
<dbReference type="CDD" id="cd18008">
    <property type="entry name" value="DEXDc_SHPRH-like"/>
    <property type="match status" value="1"/>
</dbReference>
<dbReference type="GO" id="GO:0006289">
    <property type="term" value="P:nucleotide-excision repair"/>
    <property type="evidence" value="ECO:0007669"/>
    <property type="project" value="InterPro"/>
</dbReference>
<dbReference type="InterPro" id="IPR001650">
    <property type="entry name" value="Helicase_C-like"/>
</dbReference>
<reference evidence="9" key="1">
    <citation type="submission" date="2023-03" db="EMBL/GenBank/DDBJ databases">
        <title>Mating type loci evolution in Malassezia.</title>
        <authorList>
            <person name="Coelho M.A."/>
        </authorList>
    </citation>
    <scope>NUCLEOTIDE SEQUENCE</scope>
    <source>
        <strain evidence="9">CBS 9431</strain>
    </source>
</reference>
<dbReference type="AlphaFoldDB" id="A0AAF0JEP6"/>
<dbReference type="CDD" id="cd00056">
    <property type="entry name" value="ENDO3c"/>
    <property type="match status" value="1"/>
</dbReference>
<keyword evidence="10" id="KW-1185">Reference proteome</keyword>
<evidence type="ECO:0000259" key="8">
    <source>
        <dbReference type="PROSITE" id="PS51194"/>
    </source>
</evidence>
<dbReference type="Pfam" id="PF07934">
    <property type="entry name" value="OGG_N"/>
    <property type="match status" value="1"/>
</dbReference>
<proteinExistence type="predicted"/>
<evidence type="ECO:0000313" key="10">
    <source>
        <dbReference type="Proteomes" id="UP001217754"/>
    </source>
</evidence>
<dbReference type="GO" id="GO:0008094">
    <property type="term" value="F:ATP-dependent activity, acting on DNA"/>
    <property type="evidence" value="ECO:0007669"/>
    <property type="project" value="TreeGrafter"/>
</dbReference>
<dbReference type="GO" id="GO:0008534">
    <property type="term" value="F:oxidized purine nucleobase lesion DNA N-glycosylase activity"/>
    <property type="evidence" value="ECO:0007669"/>
    <property type="project" value="InterPro"/>
</dbReference>
<dbReference type="PROSITE" id="PS51192">
    <property type="entry name" value="HELICASE_ATP_BIND_1"/>
    <property type="match status" value="1"/>
</dbReference>
<dbReference type="InterPro" id="IPR000330">
    <property type="entry name" value="SNF2_N"/>
</dbReference>
<dbReference type="Pfam" id="PF00730">
    <property type="entry name" value="HhH-GPD"/>
    <property type="match status" value="1"/>
</dbReference>
<feature type="compositionally biased region" description="Low complexity" evidence="6">
    <location>
        <begin position="656"/>
        <end position="672"/>
    </location>
</feature>
<evidence type="ECO:0000259" key="7">
    <source>
        <dbReference type="PROSITE" id="PS51192"/>
    </source>
</evidence>
<dbReference type="CDD" id="cd18793">
    <property type="entry name" value="SF2_C_SNF"/>
    <property type="match status" value="1"/>
</dbReference>
<keyword evidence="4" id="KW-0067">ATP-binding</keyword>
<dbReference type="PANTHER" id="PTHR45626:SF14">
    <property type="entry name" value="ATP-DEPENDENT DNA HELICASE (EUROFUNG)"/>
    <property type="match status" value="1"/>
</dbReference>
<protein>
    <recommendedName>
        <fullName evidence="11">DNA-(apurinic or apyrimidinic site) lyase</fullName>
    </recommendedName>
</protein>
<evidence type="ECO:0000256" key="1">
    <source>
        <dbReference type="ARBA" id="ARBA00022741"/>
    </source>
</evidence>
<evidence type="ECO:0000256" key="5">
    <source>
        <dbReference type="ARBA" id="ARBA00023204"/>
    </source>
</evidence>
<dbReference type="Proteomes" id="UP001217754">
    <property type="component" value="Chromosome 1"/>
</dbReference>
<organism evidence="9 10">
    <name type="scientific">Malassezia japonica</name>
    <dbReference type="NCBI Taxonomy" id="223818"/>
    <lineage>
        <taxon>Eukaryota</taxon>
        <taxon>Fungi</taxon>
        <taxon>Dikarya</taxon>
        <taxon>Basidiomycota</taxon>
        <taxon>Ustilaginomycotina</taxon>
        <taxon>Malasseziomycetes</taxon>
        <taxon>Malasseziales</taxon>
        <taxon>Malasseziaceae</taxon>
        <taxon>Malassezia</taxon>
    </lineage>
</organism>
<keyword evidence="1" id="KW-0547">Nucleotide-binding</keyword>
<dbReference type="InterPro" id="IPR023170">
    <property type="entry name" value="HhH_base_excis_C"/>
</dbReference>
<dbReference type="Pfam" id="PF00176">
    <property type="entry name" value="SNF2-rel_dom"/>
    <property type="match status" value="1"/>
</dbReference>
<dbReference type="PANTHER" id="PTHR45626">
    <property type="entry name" value="TRANSCRIPTION TERMINATION FACTOR 2-RELATED"/>
    <property type="match status" value="1"/>
</dbReference>
<evidence type="ECO:0000313" key="9">
    <source>
        <dbReference type="EMBL" id="WFD38131.1"/>
    </source>
</evidence>
<dbReference type="GO" id="GO:0005634">
    <property type="term" value="C:nucleus"/>
    <property type="evidence" value="ECO:0007669"/>
    <property type="project" value="TreeGrafter"/>
</dbReference>
<dbReference type="SMART" id="SM00478">
    <property type="entry name" value="ENDO3c"/>
    <property type="match status" value="1"/>
</dbReference>
<dbReference type="InterPro" id="IPR011257">
    <property type="entry name" value="DNA_glycosylase"/>
</dbReference>
<keyword evidence="2" id="KW-0227">DNA damage</keyword>
<dbReference type="SUPFAM" id="SSF55945">
    <property type="entry name" value="TATA-box binding protein-like"/>
    <property type="match status" value="1"/>
</dbReference>
<dbReference type="RefSeq" id="XP_060121028.1">
    <property type="nucleotide sequence ID" value="XM_060265045.1"/>
</dbReference>
<feature type="region of interest" description="Disordered" evidence="6">
    <location>
        <begin position="512"/>
        <end position="533"/>
    </location>
</feature>
<dbReference type="SMART" id="SM00490">
    <property type="entry name" value="HELICc"/>
    <property type="match status" value="1"/>
</dbReference>
<evidence type="ECO:0000256" key="6">
    <source>
        <dbReference type="SAM" id="MobiDB-lite"/>
    </source>
</evidence>
<dbReference type="SUPFAM" id="SSF52540">
    <property type="entry name" value="P-loop containing nucleoside triphosphate hydrolases"/>
    <property type="match status" value="2"/>
</dbReference>
<dbReference type="Gene3D" id="3.30.310.40">
    <property type="match status" value="1"/>
</dbReference>
<dbReference type="Gene3D" id="1.10.1670.10">
    <property type="entry name" value="Helix-hairpin-Helix base-excision DNA repair enzymes (C-terminal)"/>
    <property type="match status" value="1"/>
</dbReference>
<sequence length="1113" mass="125210">MAPKGYQVLRLAQACPIVLPLTIAHQCGQAFRWRKVLLPATEYEPRRLEWSLCLRDRVVFLQHDRASNCLYYRSVFPEGYSPREPTAIWLQDYLSLEAPTSEWYAEWCEKDPVFAKHAKRFAGANILRQDPWECMCAFICSSNNNIPRISQMVHKLCEHFSPLQHVETYPPGTRLCHTLDVSELEEPVDEKCTLAYHPFPPPTCLAAPEVEGKLRTLGFGYRAKYIAKTAQMLCDQARAALPDGASDEKVDEAVYAYLLSLRSLPYYEAREALTQFAGIGPKVADCILLMSLDQAESIPVDRHVFQFAERWYGIRSKRYEDVADRLRAIWGARAGWAHSVLFYADLRSFSAYEPETTHAKPEIKDEPFSPWSARRGLGTPMGKGMRTPDRHGGTPRADTPIERTNISAKEREQQLQKMLSGLVSVVDHVDMDRAHIPGLLCRLLPHQVQGVEWMRQRERGDIKGGILADDMGLGKTVQMLALIMSHRHLDQIKGSDGKGNLNDKLFHEDTDVRKKPFQSTSKPTKLAAPGLDADPDGDVFADDVDNMLAKRARQVFVSNTKTTLIIAPLAVVEQWHKEANEKTGHKLKVYVHHGPGRAKTPEVLQKADVVVTTYATAANEHAQYMASLGQIESKGSKKKPIILDSDEDSSEDDLASSDSDTPLKRAPPAAKKQATAPLFRAKWLRIVLDEAQNIKNYRAKSSKACFELSLNAAARWCLTGTPLQNNVMELFSLMHFLRAAPFDDYSHFRRMIDEPLKNNNTAHHSHGMKRLCAVLRTIMLRRTKDAQYDGKPLLQLPGRTVDVVTTEFASDDEREFYRDIENRMKKVLDKNGKMDAMGMLVMLLRLRQACNHPALITSTSSAPQTDAREAPKAAAQDVGADPDDELADLLAGLSVQARHCERCQVVLPKTYEPVLCEGCQAQAAEEAKRGIVWKERTSTKLAKTMALLEEFRAQDKHDKTIIFSQFTSFLDLLEGALSKTGIEFVRYDGKMTRTARELALTKIRTHEATKVILISFKAGSTGLNLTCCNRVILCDLWWNPQIEEQAFDRAHRLGQAKDVYIYKLSISGTVEERILALQQKKRELARTALDGSSPAQASRLSAEELAYLFRGAV</sequence>
<evidence type="ECO:0000256" key="2">
    <source>
        <dbReference type="ARBA" id="ARBA00022763"/>
    </source>
</evidence>
<feature type="domain" description="Helicase ATP-binding" evidence="7">
    <location>
        <begin position="463"/>
        <end position="740"/>
    </location>
</feature>
<dbReference type="Gene3D" id="3.40.50.300">
    <property type="entry name" value="P-loop containing nucleotide triphosphate hydrolases"/>
    <property type="match status" value="1"/>
</dbReference>
<dbReference type="GO" id="GO:0003684">
    <property type="term" value="F:damaged DNA binding"/>
    <property type="evidence" value="ECO:0007669"/>
    <property type="project" value="InterPro"/>
</dbReference>
<feature type="region of interest" description="Disordered" evidence="6">
    <location>
        <begin position="641"/>
        <end position="672"/>
    </location>
</feature>
<dbReference type="Gene3D" id="3.40.50.10810">
    <property type="entry name" value="Tandem AAA-ATPase domain"/>
    <property type="match status" value="3"/>
</dbReference>
<feature type="region of interest" description="Disordered" evidence="6">
    <location>
        <begin position="356"/>
        <end position="400"/>
    </location>
</feature>
<dbReference type="PROSITE" id="PS51194">
    <property type="entry name" value="HELICASE_CTER"/>
    <property type="match status" value="1"/>
</dbReference>
<dbReference type="InterPro" id="IPR038718">
    <property type="entry name" value="SNF2-like_sf"/>
</dbReference>
<feature type="domain" description="Helicase C-terminal" evidence="8">
    <location>
        <begin position="943"/>
        <end position="1101"/>
    </location>
</feature>
<dbReference type="InterPro" id="IPR003265">
    <property type="entry name" value="HhH-GPD_domain"/>
</dbReference>
<dbReference type="InterPro" id="IPR027417">
    <property type="entry name" value="P-loop_NTPase"/>
</dbReference>
<dbReference type="GO" id="GO:0005524">
    <property type="term" value="F:ATP binding"/>
    <property type="evidence" value="ECO:0007669"/>
    <property type="project" value="UniProtKB-KW"/>
</dbReference>
<dbReference type="Gene3D" id="1.10.340.30">
    <property type="entry name" value="Hypothetical protein, domain 2"/>
    <property type="match status" value="1"/>
</dbReference>
<accession>A0AAF0JEP6</accession>
<dbReference type="GO" id="GO:0006285">
    <property type="term" value="P:base-excision repair, AP site formation"/>
    <property type="evidence" value="ECO:0007669"/>
    <property type="project" value="UniProtKB-ARBA"/>
</dbReference>
<dbReference type="SMART" id="SM00487">
    <property type="entry name" value="DEXDc"/>
    <property type="match status" value="1"/>
</dbReference>
<evidence type="ECO:0008006" key="11">
    <source>
        <dbReference type="Google" id="ProtNLM"/>
    </source>
</evidence>
<dbReference type="InterPro" id="IPR014001">
    <property type="entry name" value="Helicase_ATP-bd"/>
</dbReference>
<gene>
    <name evidence="9" type="ORF">MJAP1_001079</name>
</gene>
<feature type="compositionally biased region" description="Basic and acidic residues" evidence="6">
    <location>
        <begin position="356"/>
        <end position="367"/>
    </location>
</feature>
<evidence type="ECO:0000256" key="3">
    <source>
        <dbReference type="ARBA" id="ARBA00022801"/>
    </source>
</evidence>
<feature type="region of interest" description="Disordered" evidence="6">
    <location>
        <begin position="857"/>
        <end position="879"/>
    </location>
</feature>
<keyword evidence="5" id="KW-0234">DNA repair</keyword>
<dbReference type="SUPFAM" id="SSF48150">
    <property type="entry name" value="DNA-glycosylase"/>
    <property type="match status" value="1"/>
</dbReference>
<evidence type="ECO:0000256" key="4">
    <source>
        <dbReference type="ARBA" id="ARBA00022840"/>
    </source>
</evidence>
<dbReference type="InterPro" id="IPR012904">
    <property type="entry name" value="OGG_N"/>
</dbReference>
<dbReference type="EMBL" id="CP119958">
    <property type="protein sequence ID" value="WFD38131.1"/>
    <property type="molecule type" value="Genomic_DNA"/>
</dbReference>
<feature type="compositionally biased region" description="Acidic residues" evidence="6">
    <location>
        <begin position="644"/>
        <end position="655"/>
    </location>
</feature>
<keyword evidence="3" id="KW-0378">Hydrolase</keyword>
<dbReference type="InterPro" id="IPR050628">
    <property type="entry name" value="SNF2_RAD54_helicase_TF"/>
</dbReference>
<dbReference type="GeneID" id="85224728"/>
<dbReference type="Pfam" id="PF00271">
    <property type="entry name" value="Helicase_C"/>
    <property type="match status" value="1"/>
</dbReference>